<evidence type="ECO:0000256" key="8">
    <source>
        <dbReference type="ARBA" id="ARBA00022553"/>
    </source>
</evidence>
<dbReference type="InterPro" id="IPR029016">
    <property type="entry name" value="GAF-like_dom_sf"/>
</dbReference>
<dbReference type="Pfam" id="PF07730">
    <property type="entry name" value="HisKA_3"/>
    <property type="match status" value="1"/>
</dbReference>
<dbReference type="InterPro" id="IPR050482">
    <property type="entry name" value="Sensor_HK_TwoCompSys"/>
</dbReference>
<evidence type="ECO:0000259" key="20">
    <source>
        <dbReference type="PROSITE" id="PS50112"/>
    </source>
</evidence>
<evidence type="ECO:0000256" key="9">
    <source>
        <dbReference type="ARBA" id="ARBA00022679"/>
    </source>
</evidence>
<dbReference type="PANTHER" id="PTHR24421">
    <property type="entry name" value="NITRATE/NITRITE SENSOR PROTEIN NARX-RELATED"/>
    <property type="match status" value="1"/>
</dbReference>
<keyword evidence="6" id="KW-0004">4Fe-4S</keyword>
<dbReference type="CDD" id="cd16917">
    <property type="entry name" value="HATPase_UhpB-NarQ-NarX-like"/>
    <property type="match status" value="1"/>
</dbReference>
<evidence type="ECO:0000256" key="2">
    <source>
        <dbReference type="ARBA" id="ARBA00001966"/>
    </source>
</evidence>
<evidence type="ECO:0000256" key="12">
    <source>
        <dbReference type="ARBA" id="ARBA00022777"/>
    </source>
</evidence>
<evidence type="ECO:0000259" key="19">
    <source>
        <dbReference type="PROSITE" id="PS50109"/>
    </source>
</evidence>
<keyword evidence="15" id="KW-0902">Two-component regulatory system</keyword>
<keyword evidence="14" id="KW-0408">Iron</keyword>
<evidence type="ECO:0000313" key="21">
    <source>
        <dbReference type="EMBL" id="GGR89848.1"/>
    </source>
</evidence>
<evidence type="ECO:0000256" key="11">
    <source>
        <dbReference type="ARBA" id="ARBA00022741"/>
    </source>
</evidence>
<dbReference type="InterPro" id="IPR013767">
    <property type="entry name" value="PAS_fold"/>
</dbReference>
<dbReference type="Gene3D" id="1.20.5.1930">
    <property type="match status" value="1"/>
</dbReference>
<dbReference type="Proteomes" id="UP000644548">
    <property type="component" value="Unassembled WGS sequence"/>
</dbReference>
<dbReference type="SUPFAM" id="SSF55785">
    <property type="entry name" value="PYP-like sensor domain (PAS domain)"/>
    <property type="match status" value="1"/>
</dbReference>
<dbReference type="NCBIfam" id="TIGR00229">
    <property type="entry name" value="sensory_box"/>
    <property type="match status" value="1"/>
</dbReference>
<dbReference type="CDD" id="cd00130">
    <property type="entry name" value="PAS"/>
    <property type="match status" value="1"/>
</dbReference>
<dbReference type="PRINTS" id="PR00344">
    <property type="entry name" value="BCTRLSENSOR"/>
</dbReference>
<protein>
    <recommendedName>
        <fullName evidence="5">Oxygen sensor histidine kinase NreB</fullName>
        <ecNumber evidence="4">2.7.13.3</ecNumber>
    </recommendedName>
    <alternativeName>
        <fullName evidence="18">Nitrogen regulation protein B</fullName>
    </alternativeName>
</protein>
<dbReference type="InterPro" id="IPR003594">
    <property type="entry name" value="HATPase_dom"/>
</dbReference>
<reference evidence="22" key="1">
    <citation type="journal article" date="2019" name="Int. J. Syst. Evol. Microbiol.">
        <title>The Global Catalogue of Microorganisms (GCM) 10K type strain sequencing project: providing services to taxonomists for standard genome sequencing and annotation.</title>
        <authorList>
            <consortium name="The Broad Institute Genomics Platform"/>
            <consortium name="The Broad Institute Genome Sequencing Center for Infectious Disease"/>
            <person name="Wu L."/>
            <person name="Ma J."/>
        </authorList>
    </citation>
    <scope>NUCLEOTIDE SEQUENCE [LARGE SCALE GENOMIC DNA]</scope>
    <source>
        <strain evidence="22">JCM 31405</strain>
    </source>
</reference>
<evidence type="ECO:0000256" key="18">
    <source>
        <dbReference type="ARBA" id="ARBA00030800"/>
    </source>
</evidence>
<dbReference type="InterPro" id="IPR000014">
    <property type="entry name" value="PAS"/>
</dbReference>
<evidence type="ECO:0000256" key="17">
    <source>
        <dbReference type="ARBA" id="ARBA00024827"/>
    </source>
</evidence>
<comment type="caution">
    <text evidence="21">The sequence shown here is derived from an EMBL/GenBank/DDBJ whole genome shotgun (WGS) entry which is preliminary data.</text>
</comment>
<evidence type="ECO:0000256" key="16">
    <source>
        <dbReference type="ARBA" id="ARBA00023014"/>
    </source>
</evidence>
<keyword evidence="10" id="KW-0479">Metal-binding</keyword>
<dbReference type="Gene3D" id="3.30.565.10">
    <property type="entry name" value="Histidine kinase-like ATPase, C-terminal domain"/>
    <property type="match status" value="1"/>
</dbReference>
<comment type="catalytic activity">
    <reaction evidence="1">
        <text>ATP + protein L-histidine = ADP + protein N-phospho-L-histidine.</text>
        <dbReference type="EC" id="2.7.13.3"/>
    </reaction>
</comment>
<dbReference type="PROSITE" id="PS50109">
    <property type="entry name" value="HIS_KIN"/>
    <property type="match status" value="1"/>
</dbReference>
<dbReference type="Pfam" id="PF13185">
    <property type="entry name" value="GAF_2"/>
    <property type="match status" value="1"/>
</dbReference>
<dbReference type="Gene3D" id="3.30.450.20">
    <property type="entry name" value="PAS domain"/>
    <property type="match status" value="1"/>
</dbReference>
<keyword evidence="11" id="KW-0547">Nucleotide-binding</keyword>
<dbReference type="SUPFAM" id="SSF55874">
    <property type="entry name" value="ATPase domain of HSP90 chaperone/DNA topoisomerase II/histidine kinase"/>
    <property type="match status" value="1"/>
</dbReference>
<dbReference type="EMBL" id="BMQN01000002">
    <property type="protein sequence ID" value="GGR89848.1"/>
    <property type="molecule type" value="Genomic_DNA"/>
</dbReference>
<evidence type="ECO:0000256" key="6">
    <source>
        <dbReference type="ARBA" id="ARBA00022485"/>
    </source>
</evidence>
<evidence type="ECO:0000256" key="3">
    <source>
        <dbReference type="ARBA" id="ARBA00004496"/>
    </source>
</evidence>
<keyword evidence="16" id="KW-0411">Iron-sulfur</keyword>
<dbReference type="SMART" id="SM00091">
    <property type="entry name" value="PAS"/>
    <property type="match status" value="1"/>
</dbReference>
<evidence type="ECO:0000256" key="14">
    <source>
        <dbReference type="ARBA" id="ARBA00023004"/>
    </source>
</evidence>
<dbReference type="InterPro" id="IPR036890">
    <property type="entry name" value="HATPase_C_sf"/>
</dbReference>
<keyword evidence="8" id="KW-0597">Phosphoprotein</keyword>
<dbReference type="SMART" id="SM00065">
    <property type="entry name" value="GAF"/>
    <property type="match status" value="3"/>
</dbReference>
<dbReference type="Pfam" id="PF01590">
    <property type="entry name" value="GAF"/>
    <property type="match status" value="1"/>
</dbReference>
<comment type="cofactor">
    <cofactor evidence="2">
        <name>[4Fe-4S] cluster</name>
        <dbReference type="ChEBI" id="CHEBI:49883"/>
    </cofactor>
</comment>
<dbReference type="InterPro" id="IPR005467">
    <property type="entry name" value="His_kinase_dom"/>
</dbReference>
<name>A0ABQ2S679_9DEIO</name>
<dbReference type="InterPro" id="IPR004358">
    <property type="entry name" value="Sig_transdc_His_kin-like_C"/>
</dbReference>
<accession>A0ABQ2S679</accession>
<keyword evidence="22" id="KW-1185">Reference proteome</keyword>
<dbReference type="Pfam" id="PF00989">
    <property type="entry name" value="PAS"/>
    <property type="match status" value="1"/>
</dbReference>
<evidence type="ECO:0000256" key="4">
    <source>
        <dbReference type="ARBA" id="ARBA00012438"/>
    </source>
</evidence>
<dbReference type="EC" id="2.7.13.3" evidence="4"/>
<dbReference type="InterPro" id="IPR035965">
    <property type="entry name" value="PAS-like_dom_sf"/>
</dbReference>
<dbReference type="SUPFAM" id="SSF55781">
    <property type="entry name" value="GAF domain-like"/>
    <property type="match status" value="3"/>
</dbReference>
<evidence type="ECO:0000256" key="1">
    <source>
        <dbReference type="ARBA" id="ARBA00000085"/>
    </source>
</evidence>
<keyword evidence="12" id="KW-0418">Kinase</keyword>
<dbReference type="Pfam" id="PF02518">
    <property type="entry name" value="HATPase_c"/>
    <property type="match status" value="1"/>
</dbReference>
<evidence type="ECO:0000256" key="15">
    <source>
        <dbReference type="ARBA" id="ARBA00023012"/>
    </source>
</evidence>
<evidence type="ECO:0000256" key="10">
    <source>
        <dbReference type="ARBA" id="ARBA00022723"/>
    </source>
</evidence>
<dbReference type="InterPro" id="IPR003018">
    <property type="entry name" value="GAF"/>
</dbReference>
<feature type="domain" description="Histidine kinase" evidence="19">
    <location>
        <begin position="871"/>
        <end position="961"/>
    </location>
</feature>
<evidence type="ECO:0000256" key="7">
    <source>
        <dbReference type="ARBA" id="ARBA00022490"/>
    </source>
</evidence>
<evidence type="ECO:0000256" key="13">
    <source>
        <dbReference type="ARBA" id="ARBA00022840"/>
    </source>
</evidence>
<proteinExistence type="predicted"/>
<dbReference type="PROSITE" id="PS50112">
    <property type="entry name" value="PAS"/>
    <property type="match status" value="1"/>
</dbReference>
<dbReference type="InterPro" id="IPR011712">
    <property type="entry name" value="Sig_transdc_His_kin_sub3_dim/P"/>
</dbReference>
<evidence type="ECO:0000313" key="22">
    <source>
        <dbReference type="Proteomes" id="UP000644548"/>
    </source>
</evidence>
<keyword evidence="7" id="KW-0963">Cytoplasm</keyword>
<comment type="subcellular location">
    <subcellularLocation>
        <location evidence="3">Cytoplasm</location>
    </subcellularLocation>
</comment>
<dbReference type="RefSeq" id="WP_189072850.1">
    <property type="nucleotide sequence ID" value="NZ_BMQN01000002.1"/>
</dbReference>
<feature type="domain" description="PAS" evidence="20">
    <location>
        <begin position="623"/>
        <end position="696"/>
    </location>
</feature>
<dbReference type="Gene3D" id="3.30.450.40">
    <property type="match status" value="2"/>
</dbReference>
<sequence>MLPPFPMALSQAGSVAAFARELAAYACPVLHAHGVRVWVVQDAALTPAAEEGRGLALSDGTLAQEALTVGVLMEDGMLSALPFGCGVLEAVGASPEGLHALLGAAPLLALAVEGVQAREARRGHGRIAETVEGLVRRLGGSLDLPEVLTVTAQSAALALGFRRAFVALFSEFQEGGRARTGEVFTHGFDEEFRGGIGVGPVTFEALVRRGEAIRFERLRDAGTPLARGLEELAPHAAVIAPLSARGQALGLLYVDTQQPGAGASEDDARLVLALAEQASLAIDNARLYGIETRKREAAEALREAGAALAGSLHLSDTLTRVLERATTLFHADAAAVYERQPDGRTVNIRSAVGLPNEYMLRVRAKVGLGVTGRAIAECQPVAARDLTQAHLGGSSRYTRQLLAAGRYPYRGVISLPLTTRAGVFGALTLYWQNELPLDADDQALAAVFASQAGLAIENARLYEEELRRENEAALLLNLGRSLSEDQSDAALADAARLVTHAMNATRALIALSDDTGAFTRCATYNIHVPPQADLHALAAQLGRGARALTRRYTLAVAGSGLIVPLRAEAQGERGEDLLLGFLYLDDPGTEAPGEHLLALARSVADQITQTLVRERLLTELERQEARYRQLAEGAHDLIISTDASGTITYANPAAGTLLEPLTGPLPGANFLDLPTPDTRPALRAAWASARRASRGSRSEVQIGPHRLELRVGVMDGGRGVLIVGRDLSELQTLADEIARRGQALEAATSRTVEMRTFLTLFTQAQEEERRRISRELHDDTAQVLTATTRRVARLARELDGPQKDRADDILADLNAAIDGVRRFARNLRPSVLDDLGLLPALEWLATQAATPTRLEVSGQERRLDSATELTLFRLSQEALNNVDKHAGAHTAAIRVAFQAGHVQVAIRDDGRGFTTDQAQERAQAGHLGLIGLRERVALTGGTLDVDSSPGAGTTLTFTLPG</sequence>
<evidence type="ECO:0000256" key="5">
    <source>
        <dbReference type="ARBA" id="ARBA00017322"/>
    </source>
</evidence>
<dbReference type="PANTHER" id="PTHR24421:SF10">
    <property type="entry name" value="NITRATE_NITRITE SENSOR PROTEIN NARQ"/>
    <property type="match status" value="1"/>
</dbReference>
<keyword evidence="13" id="KW-0067">ATP-binding</keyword>
<keyword evidence="9" id="KW-0808">Transferase</keyword>
<comment type="function">
    <text evidence="17">Member of the two-component regulatory system NreB/NreC involved in the control of dissimilatory nitrate/nitrite reduction in response to oxygen. NreB functions as a direct oxygen sensor histidine kinase which is autophosphorylated, in the absence of oxygen, probably at the conserved histidine residue, and transfers its phosphate group probably to a conserved aspartate residue of NreC. NreB/NreC activates the expression of the nitrate (narGHJI) and nitrite (nir) reductase operons, as well as the putative nitrate transporter gene narT.</text>
</comment>
<organism evidence="21 22">
    <name type="scientific">Deinococcus sedimenti</name>
    <dbReference type="NCBI Taxonomy" id="1867090"/>
    <lineage>
        <taxon>Bacteria</taxon>
        <taxon>Thermotogati</taxon>
        <taxon>Deinococcota</taxon>
        <taxon>Deinococci</taxon>
        <taxon>Deinococcales</taxon>
        <taxon>Deinococcaceae</taxon>
        <taxon>Deinococcus</taxon>
    </lineage>
</organism>
<gene>
    <name evidence="21" type="ORF">GCM10008960_16160</name>
</gene>